<name>A0A9P4JLJ6_9PLEO</name>
<evidence type="ECO:0000256" key="4">
    <source>
        <dbReference type="ARBA" id="ARBA00023002"/>
    </source>
</evidence>
<keyword evidence="4" id="KW-0560">Oxidoreductase</keyword>
<dbReference type="OrthoDB" id="16820at2759"/>
<dbReference type="PANTHER" id="PTHR13789:SF147">
    <property type="entry name" value="PUTATIVE (AFU_ORTHOLOGUE AFUA_2G01950)-RELATED"/>
    <property type="match status" value="1"/>
</dbReference>
<evidence type="ECO:0000256" key="1">
    <source>
        <dbReference type="ARBA" id="ARBA00007992"/>
    </source>
</evidence>
<dbReference type="AlphaFoldDB" id="A0A9P4JLJ6"/>
<dbReference type="PRINTS" id="PR00420">
    <property type="entry name" value="RNGMNOXGNASE"/>
</dbReference>
<keyword evidence="2" id="KW-0285">Flavoprotein</keyword>
<keyword evidence="3" id="KW-0274">FAD</keyword>
<evidence type="ECO:0000256" key="3">
    <source>
        <dbReference type="ARBA" id="ARBA00022827"/>
    </source>
</evidence>
<comment type="caution">
    <text evidence="7">The sequence shown here is derived from an EMBL/GenBank/DDBJ whole genome shotgun (WGS) entry which is preliminary data.</text>
</comment>
<protein>
    <submittedName>
        <fullName evidence="7">FAD/NAD(P)-binding domain-containing protein</fullName>
    </submittedName>
</protein>
<feature type="domain" description="FAD-binding" evidence="6">
    <location>
        <begin position="12"/>
        <end position="218"/>
    </location>
</feature>
<accession>A0A9P4JLJ6</accession>
<keyword evidence="8" id="KW-1185">Reference proteome</keyword>
<dbReference type="PANTHER" id="PTHR13789">
    <property type="entry name" value="MONOOXYGENASE"/>
    <property type="match status" value="1"/>
</dbReference>
<organism evidence="7 8">
    <name type="scientific">Delitschia confertaspora ATCC 74209</name>
    <dbReference type="NCBI Taxonomy" id="1513339"/>
    <lineage>
        <taxon>Eukaryota</taxon>
        <taxon>Fungi</taxon>
        <taxon>Dikarya</taxon>
        <taxon>Ascomycota</taxon>
        <taxon>Pezizomycotina</taxon>
        <taxon>Dothideomycetes</taxon>
        <taxon>Pleosporomycetidae</taxon>
        <taxon>Pleosporales</taxon>
        <taxon>Delitschiaceae</taxon>
        <taxon>Delitschia</taxon>
    </lineage>
</organism>
<dbReference type="SUPFAM" id="SSF51905">
    <property type="entry name" value="FAD/NAD(P)-binding domain"/>
    <property type="match status" value="1"/>
</dbReference>
<reference evidence="7" key="1">
    <citation type="journal article" date="2020" name="Stud. Mycol.">
        <title>101 Dothideomycetes genomes: a test case for predicting lifestyles and emergence of pathogens.</title>
        <authorList>
            <person name="Haridas S."/>
            <person name="Albert R."/>
            <person name="Binder M."/>
            <person name="Bloem J."/>
            <person name="Labutti K."/>
            <person name="Salamov A."/>
            <person name="Andreopoulos B."/>
            <person name="Baker S."/>
            <person name="Barry K."/>
            <person name="Bills G."/>
            <person name="Bluhm B."/>
            <person name="Cannon C."/>
            <person name="Castanera R."/>
            <person name="Culley D."/>
            <person name="Daum C."/>
            <person name="Ezra D."/>
            <person name="Gonzalez J."/>
            <person name="Henrissat B."/>
            <person name="Kuo A."/>
            <person name="Liang C."/>
            <person name="Lipzen A."/>
            <person name="Lutzoni F."/>
            <person name="Magnuson J."/>
            <person name="Mondo S."/>
            <person name="Nolan M."/>
            <person name="Ohm R."/>
            <person name="Pangilinan J."/>
            <person name="Park H.-J."/>
            <person name="Ramirez L."/>
            <person name="Alfaro M."/>
            <person name="Sun H."/>
            <person name="Tritt A."/>
            <person name="Yoshinaga Y."/>
            <person name="Zwiers L.-H."/>
            <person name="Turgeon B."/>
            <person name="Goodwin S."/>
            <person name="Spatafora J."/>
            <person name="Crous P."/>
            <person name="Grigoriev I."/>
        </authorList>
    </citation>
    <scope>NUCLEOTIDE SEQUENCE</scope>
    <source>
        <strain evidence="7">ATCC 74209</strain>
    </source>
</reference>
<evidence type="ECO:0000313" key="7">
    <source>
        <dbReference type="EMBL" id="KAF2201355.1"/>
    </source>
</evidence>
<gene>
    <name evidence="7" type="ORF">GQ43DRAFT_471846</name>
</gene>
<dbReference type="InterPro" id="IPR036188">
    <property type="entry name" value="FAD/NAD-bd_sf"/>
</dbReference>
<dbReference type="Pfam" id="PF01494">
    <property type="entry name" value="FAD_binding_3"/>
    <property type="match status" value="2"/>
</dbReference>
<dbReference type="InterPro" id="IPR002938">
    <property type="entry name" value="FAD-bd"/>
</dbReference>
<feature type="domain" description="FAD-binding" evidence="6">
    <location>
        <begin position="260"/>
        <end position="333"/>
    </location>
</feature>
<evidence type="ECO:0000259" key="6">
    <source>
        <dbReference type="Pfam" id="PF01494"/>
    </source>
</evidence>
<keyword evidence="5" id="KW-0503">Monooxygenase</keyword>
<dbReference type="EMBL" id="ML993979">
    <property type="protein sequence ID" value="KAF2201355.1"/>
    <property type="molecule type" value="Genomic_DNA"/>
</dbReference>
<evidence type="ECO:0000256" key="5">
    <source>
        <dbReference type="ARBA" id="ARBA00023033"/>
    </source>
</evidence>
<proteinExistence type="inferred from homology"/>
<sequence>MTSTIAPLRIHFLIVGGGLAGVAAAITLAQHGHQVTLLEAQEHFSAIGAGIQTPPNCSCILKRWGILETLIPLATSPQEMIFQQYETGKVLSRALLAPDLEEKYGAPHLNIHRGDFLRVLVDQAKRLRVQLHANSPVINIDFAAASVRTAQEIECSADVIIGADGKRSFCRMALCQQVTPSSSGKLAYRIPIKTSLLREHPDLAHLVESPKIWGWIGHNSYILCSEIVTKDILNVLITKRIEDPQFMQGPFPRSVNMEDVNEKWTHGSGKFVLIGDSAHSMGPNLVQGAAQGIEDAALLGELFANLSHHNQIPDIIEIYSKMRQKRVSAISKRSEEMGQIWNNPDTASKRAKDLGITPDPFSDPEFLGWLYRYDIFEEAAKVWEKYVKETCDRPIRGFADG</sequence>
<dbReference type="InterPro" id="IPR050493">
    <property type="entry name" value="FAD-dep_Monooxygenase_BioMet"/>
</dbReference>
<evidence type="ECO:0000256" key="2">
    <source>
        <dbReference type="ARBA" id="ARBA00022630"/>
    </source>
</evidence>
<dbReference type="GO" id="GO:0071949">
    <property type="term" value="F:FAD binding"/>
    <property type="evidence" value="ECO:0007669"/>
    <property type="project" value="InterPro"/>
</dbReference>
<evidence type="ECO:0000313" key="8">
    <source>
        <dbReference type="Proteomes" id="UP000799536"/>
    </source>
</evidence>
<comment type="similarity">
    <text evidence="1">Belongs to the paxM FAD-dependent monooxygenase family.</text>
</comment>
<dbReference type="GO" id="GO:0004497">
    <property type="term" value="F:monooxygenase activity"/>
    <property type="evidence" value="ECO:0007669"/>
    <property type="project" value="UniProtKB-KW"/>
</dbReference>
<dbReference type="Proteomes" id="UP000799536">
    <property type="component" value="Unassembled WGS sequence"/>
</dbReference>
<dbReference type="Gene3D" id="3.50.50.60">
    <property type="entry name" value="FAD/NAD(P)-binding domain"/>
    <property type="match status" value="1"/>
</dbReference>